<dbReference type="InterPro" id="IPR050315">
    <property type="entry name" value="FAD-oxidoreductase_2"/>
</dbReference>
<name>A0A8E1W875_9PSEU</name>
<evidence type="ECO:0000256" key="4">
    <source>
        <dbReference type="ARBA" id="ARBA00023002"/>
    </source>
</evidence>
<reference evidence="6 7" key="1">
    <citation type="submission" date="2020-08" db="EMBL/GenBank/DDBJ databases">
        <title>Amycolatopsis echigonensis JCM 21831.</title>
        <authorList>
            <person name="Tedsree N."/>
            <person name="Kuncharoen N."/>
            <person name="Likhitwitayawuid K."/>
            <person name="Tanasupawat S."/>
        </authorList>
    </citation>
    <scope>NUCLEOTIDE SEQUENCE [LARGE SCALE GENOMIC DNA]</scope>
    <source>
        <strain evidence="6 7">JCM 21831</strain>
    </source>
</reference>
<keyword evidence="2" id="KW-0285">Flavoprotein</keyword>
<organism evidence="6 7">
    <name type="scientific">Amycolatopsis echigonensis</name>
    <dbReference type="NCBI Taxonomy" id="2576905"/>
    <lineage>
        <taxon>Bacteria</taxon>
        <taxon>Bacillati</taxon>
        <taxon>Actinomycetota</taxon>
        <taxon>Actinomycetes</taxon>
        <taxon>Pseudonocardiales</taxon>
        <taxon>Pseudonocardiaceae</taxon>
        <taxon>Amycolatopsis</taxon>
    </lineage>
</organism>
<dbReference type="GO" id="GO:0016491">
    <property type="term" value="F:oxidoreductase activity"/>
    <property type="evidence" value="ECO:0007669"/>
    <property type="project" value="UniProtKB-KW"/>
</dbReference>
<feature type="domain" description="FAD-dependent oxidoreductase 2 FAD-binding" evidence="5">
    <location>
        <begin position="6"/>
        <end position="110"/>
    </location>
</feature>
<keyword evidence="3" id="KW-0274">FAD</keyword>
<keyword evidence="4" id="KW-0560">Oxidoreductase</keyword>
<dbReference type="SUPFAM" id="SSF51905">
    <property type="entry name" value="FAD/NAD(P)-binding domain"/>
    <property type="match status" value="1"/>
</dbReference>
<dbReference type="EMBL" id="JACJHR010000134">
    <property type="protein sequence ID" value="MBB2505975.1"/>
    <property type="molecule type" value="Genomic_DNA"/>
</dbReference>
<dbReference type="Proteomes" id="UP000550260">
    <property type="component" value="Unassembled WGS sequence"/>
</dbReference>
<dbReference type="RefSeq" id="WP_183127514.1">
    <property type="nucleotide sequence ID" value="NZ_JACJHR010000134.1"/>
</dbReference>
<accession>A0A8E1W875</accession>
<evidence type="ECO:0000313" key="6">
    <source>
        <dbReference type="EMBL" id="MBB2505975.1"/>
    </source>
</evidence>
<dbReference type="PANTHER" id="PTHR43400:SF7">
    <property type="entry name" value="FAD-DEPENDENT OXIDOREDUCTASE 2 FAD BINDING DOMAIN-CONTAINING PROTEIN"/>
    <property type="match status" value="1"/>
</dbReference>
<evidence type="ECO:0000256" key="1">
    <source>
        <dbReference type="ARBA" id="ARBA00001974"/>
    </source>
</evidence>
<proteinExistence type="predicted"/>
<evidence type="ECO:0000313" key="7">
    <source>
        <dbReference type="Proteomes" id="UP000550260"/>
    </source>
</evidence>
<comment type="caution">
    <text evidence="6">The sequence shown here is derived from an EMBL/GenBank/DDBJ whole genome shotgun (WGS) entry which is preliminary data.</text>
</comment>
<evidence type="ECO:0000256" key="2">
    <source>
        <dbReference type="ARBA" id="ARBA00022630"/>
    </source>
</evidence>
<dbReference type="InterPro" id="IPR036188">
    <property type="entry name" value="FAD/NAD-bd_sf"/>
</dbReference>
<evidence type="ECO:0000259" key="5">
    <source>
        <dbReference type="Pfam" id="PF00890"/>
    </source>
</evidence>
<gene>
    <name evidence="6" type="ORF">H5411_43555</name>
</gene>
<comment type="cofactor">
    <cofactor evidence="1">
        <name>FAD</name>
        <dbReference type="ChEBI" id="CHEBI:57692"/>
    </cofactor>
</comment>
<dbReference type="Gene3D" id="3.50.50.60">
    <property type="entry name" value="FAD/NAD(P)-binding domain"/>
    <property type="match status" value="1"/>
</dbReference>
<feature type="non-terminal residue" evidence="6">
    <location>
        <position position="136"/>
    </location>
</feature>
<dbReference type="AlphaFoldDB" id="A0A8E1W875"/>
<evidence type="ECO:0000256" key="3">
    <source>
        <dbReference type="ARBA" id="ARBA00022827"/>
    </source>
</evidence>
<dbReference type="Pfam" id="PF00890">
    <property type="entry name" value="FAD_binding_2"/>
    <property type="match status" value="1"/>
</dbReference>
<protein>
    <submittedName>
        <fullName evidence="6">FAD-dependent oxidoreductase</fullName>
    </submittedName>
</protein>
<dbReference type="InterPro" id="IPR003953">
    <property type="entry name" value="FAD-dep_OxRdtase_2_FAD-bd"/>
</dbReference>
<dbReference type="PANTHER" id="PTHR43400">
    <property type="entry name" value="FUMARATE REDUCTASE"/>
    <property type="match status" value="1"/>
</dbReference>
<sequence length="136" mass="14229">MSVDADVVVIGGGGAGLAAAVSAAEHGASVLLFESEKELGGSTQLSAGMLTAAGTSVQRELGIEDTPERFFQHYLDLNQWQLKPGLLKTFCREAGPAVEWLIGLGAEIPAKVSHDAHTPGLTRAGVEDVWRGHVPK</sequence>